<dbReference type="EMBL" id="KB446555">
    <property type="protein sequence ID" value="EME89058.1"/>
    <property type="molecule type" value="Genomic_DNA"/>
</dbReference>
<reference evidence="1 2" key="1">
    <citation type="journal article" date="2012" name="PLoS Pathog.">
        <title>Diverse lifestyles and strategies of plant pathogenesis encoded in the genomes of eighteen Dothideomycetes fungi.</title>
        <authorList>
            <person name="Ohm R.A."/>
            <person name="Feau N."/>
            <person name="Henrissat B."/>
            <person name="Schoch C.L."/>
            <person name="Horwitz B.A."/>
            <person name="Barry K.W."/>
            <person name="Condon B.J."/>
            <person name="Copeland A.C."/>
            <person name="Dhillon B."/>
            <person name="Glaser F."/>
            <person name="Hesse C.N."/>
            <person name="Kosti I."/>
            <person name="LaButti K."/>
            <person name="Lindquist E.A."/>
            <person name="Lucas S."/>
            <person name="Salamov A.A."/>
            <person name="Bradshaw R.E."/>
            <person name="Ciuffetti L."/>
            <person name="Hamelin R.C."/>
            <person name="Kema G.H.J."/>
            <person name="Lawrence C."/>
            <person name="Scott J.A."/>
            <person name="Spatafora J.W."/>
            <person name="Turgeon B.G."/>
            <person name="de Wit P.J.G.M."/>
            <person name="Zhong S."/>
            <person name="Goodwin S.B."/>
            <person name="Grigoriev I.V."/>
        </authorList>
    </citation>
    <scope>NUCLEOTIDE SEQUENCE [LARGE SCALE GENOMIC DNA]</scope>
    <source>
        <strain evidence="1 2">CIRAD86</strain>
    </source>
</reference>
<dbReference type="eggNOG" id="ENOG502SRZH">
    <property type="taxonomic scope" value="Eukaryota"/>
</dbReference>
<evidence type="ECO:0000313" key="2">
    <source>
        <dbReference type="Proteomes" id="UP000016932"/>
    </source>
</evidence>
<dbReference type="HOGENOM" id="CLU_1195320_0_0_1"/>
<organism evidence="1 2">
    <name type="scientific">Pseudocercospora fijiensis (strain CIRAD86)</name>
    <name type="common">Black leaf streak disease fungus</name>
    <name type="synonym">Mycosphaerella fijiensis</name>
    <dbReference type="NCBI Taxonomy" id="383855"/>
    <lineage>
        <taxon>Eukaryota</taxon>
        <taxon>Fungi</taxon>
        <taxon>Dikarya</taxon>
        <taxon>Ascomycota</taxon>
        <taxon>Pezizomycotina</taxon>
        <taxon>Dothideomycetes</taxon>
        <taxon>Dothideomycetidae</taxon>
        <taxon>Mycosphaerellales</taxon>
        <taxon>Mycosphaerellaceae</taxon>
        <taxon>Pseudocercospora</taxon>
    </lineage>
</organism>
<accession>N1QCC4</accession>
<dbReference type="AlphaFoldDB" id="N1QCC4"/>
<dbReference type="RefSeq" id="XP_007921844.1">
    <property type="nucleotide sequence ID" value="XM_007923653.1"/>
</dbReference>
<dbReference type="STRING" id="383855.N1QCC4"/>
<dbReference type="Proteomes" id="UP000016932">
    <property type="component" value="Unassembled WGS sequence"/>
</dbReference>
<name>N1QCC4_PSEFD</name>
<evidence type="ECO:0000313" key="1">
    <source>
        <dbReference type="EMBL" id="EME89058.1"/>
    </source>
</evidence>
<dbReference type="OrthoDB" id="3439209at2759"/>
<protein>
    <recommendedName>
        <fullName evidence="3">Myb-like domain-containing protein</fullName>
    </recommendedName>
</protein>
<dbReference type="VEuPathDB" id="FungiDB:MYCFIDRAFT_89639"/>
<gene>
    <name evidence="1" type="ORF">MYCFIDRAFT_89639</name>
</gene>
<sequence>MHFGMVLASTDDHCAVHRLSVKETMANTTSTNHPQGRMMPQNLFYNRRPPQHRTRQFQAQPHLRLRTMAVHHQRPRLDMGEHGLGLSQLASGASSFAPEACNTPRSAAIEEARLRRDRDKYLLKMRERGLSYKEIKRRGKFKEAESTLRGRIRVLTKDKSERVRRPDWTENDLQLLEHAVSHFERFDGTVRGREVHSRVPWKKISDWMRSRGSSYTFAPATCAKKYRELHSL</sequence>
<dbReference type="GeneID" id="19342817"/>
<dbReference type="KEGG" id="pfj:MYCFIDRAFT_89639"/>
<proteinExistence type="predicted"/>
<evidence type="ECO:0008006" key="3">
    <source>
        <dbReference type="Google" id="ProtNLM"/>
    </source>
</evidence>
<keyword evidence="2" id="KW-1185">Reference proteome</keyword>